<accession>A0A915KTB6</accession>
<name>A0A915KTB6_ROMCU</name>
<organism evidence="1 2">
    <name type="scientific">Romanomermis culicivorax</name>
    <name type="common">Nematode worm</name>
    <dbReference type="NCBI Taxonomy" id="13658"/>
    <lineage>
        <taxon>Eukaryota</taxon>
        <taxon>Metazoa</taxon>
        <taxon>Ecdysozoa</taxon>
        <taxon>Nematoda</taxon>
        <taxon>Enoplea</taxon>
        <taxon>Dorylaimia</taxon>
        <taxon>Mermithida</taxon>
        <taxon>Mermithoidea</taxon>
        <taxon>Mermithidae</taxon>
        <taxon>Romanomermis</taxon>
    </lineage>
</organism>
<sequence>MEITQGNEPLSNYPLTLYDSALKKKIIEIRIAPDEDDPSNCPVSIFMAYDAIDYEISIEDLSAAIRLLSFKIGATKRSGNKMKQLKRKVLRELARNHVILGSGKPLQKNNPIFFKKQIKDFYRKRESLRDLGLNLKENDERLNKSEEVVKPTCIEFEKTISIIFPLKDDQIGFNVIKYEDIIQALELFYKSCTGRTTEKCECSSVTLIVRSHTTSHPEILTPLPWSLTPPQAEVLKKTSKADSVSVVLTKLIKNG</sequence>
<dbReference type="WBParaSite" id="nRc.2.0.1.t40863-RA">
    <property type="protein sequence ID" value="nRc.2.0.1.t40863-RA"/>
    <property type="gene ID" value="nRc.2.0.1.g40863"/>
</dbReference>
<proteinExistence type="predicted"/>
<evidence type="ECO:0000313" key="2">
    <source>
        <dbReference type="WBParaSite" id="nRc.2.0.1.t40863-RA"/>
    </source>
</evidence>
<dbReference type="AlphaFoldDB" id="A0A915KTB6"/>
<keyword evidence="1" id="KW-1185">Reference proteome</keyword>
<protein>
    <submittedName>
        <fullName evidence="2">Uncharacterized protein</fullName>
    </submittedName>
</protein>
<dbReference type="Proteomes" id="UP000887565">
    <property type="component" value="Unplaced"/>
</dbReference>
<reference evidence="2" key="1">
    <citation type="submission" date="2022-11" db="UniProtKB">
        <authorList>
            <consortium name="WormBaseParasite"/>
        </authorList>
    </citation>
    <scope>IDENTIFICATION</scope>
</reference>
<evidence type="ECO:0000313" key="1">
    <source>
        <dbReference type="Proteomes" id="UP000887565"/>
    </source>
</evidence>